<dbReference type="AlphaFoldDB" id="A0AA89APA7"/>
<dbReference type="InterPro" id="IPR011032">
    <property type="entry name" value="GroES-like_sf"/>
</dbReference>
<evidence type="ECO:0000256" key="5">
    <source>
        <dbReference type="ARBA" id="ARBA00023002"/>
    </source>
</evidence>
<keyword evidence="8" id="KW-1185">Reference proteome</keyword>
<dbReference type="GO" id="GO:0016491">
    <property type="term" value="F:oxidoreductase activity"/>
    <property type="evidence" value="ECO:0007669"/>
    <property type="project" value="UniProtKB-KW"/>
</dbReference>
<proteinExistence type="inferred from homology"/>
<reference evidence="7" key="1">
    <citation type="submission" date="2022-12" db="EMBL/GenBank/DDBJ databases">
        <title>Draft genome assemblies for two species of Escallonia (Escalloniales).</title>
        <authorList>
            <person name="Chanderbali A."/>
            <person name="Dervinis C."/>
            <person name="Anghel I."/>
            <person name="Soltis D."/>
            <person name="Soltis P."/>
            <person name="Zapata F."/>
        </authorList>
    </citation>
    <scope>NUCLEOTIDE SEQUENCE</scope>
    <source>
        <strain evidence="7">UCBG64.0493</strain>
        <tissue evidence="7">Leaf</tissue>
    </source>
</reference>
<sequence length="179" mass="19657">MMGFCRSNLICRRFSSIYTTISSSSSSCAADWCWNMKRSLFHGSTGGVTPFPDNSKAPISPSSYHLNGGPSYMRGAVFWEPNKPLTFEDFHMPRPKSGEVLIRTKACGVCHSDLHVIKGELPFASPCVVGHEITGEVVEHGPLTDTKIIRRLSFAIVTAAANFNHHNEHATGSDNVIFE</sequence>
<comment type="cofactor">
    <cofactor evidence="1">
        <name>Zn(2+)</name>
        <dbReference type="ChEBI" id="CHEBI:29105"/>
    </cofactor>
</comment>
<keyword evidence="3" id="KW-0479">Metal-binding</keyword>
<dbReference type="EMBL" id="JAVXUP010001586">
    <property type="protein sequence ID" value="KAK3010005.1"/>
    <property type="molecule type" value="Genomic_DNA"/>
</dbReference>
<dbReference type="Gene3D" id="3.90.180.10">
    <property type="entry name" value="Medium-chain alcohol dehydrogenases, catalytic domain"/>
    <property type="match status" value="1"/>
</dbReference>
<organism evidence="7 8">
    <name type="scientific">Escallonia herrerae</name>
    <dbReference type="NCBI Taxonomy" id="1293975"/>
    <lineage>
        <taxon>Eukaryota</taxon>
        <taxon>Viridiplantae</taxon>
        <taxon>Streptophyta</taxon>
        <taxon>Embryophyta</taxon>
        <taxon>Tracheophyta</taxon>
        <taxon>Spermatophyta</taxon>
        <taxon>Magnoliopsida</taxon>
        <taxon>eudicotyledons</taxon>
        <taxon>Gunneridae</taxon>
        <taxon>Pentapetalae</taxon>
        <taxon>asterids</taxon>
        <taxon>campanulids</taxon>
        <taxon>Escalloniales</taxon>
        <taxon>Escalloniaceae</taxon>
        <taxon>Escallonia</taxon>
    </lineage>
</organism>
<dbReference type="Pfam" id="PF08240">
    <property type="entry name" value="ADH_N"/>
    <property type="match status" value="1"/>
</dbReference>
<evidence type="ECO:0000256" key="3">
    <source>
        <dbReference type="ARBA" id="ARBA00022723"/>
    </source>
</evidence>
<evidence type="ECO:0000313" key="8">
    <source>
        <dbReference type="Proteomes" id="UP001188597"/>
    </source>
</evidence>
<dbReference type="SUPFAM" id="SSF50129">
    <property type="entry name" value="GroES-like"/>
    <property type="match status" value="1"/>
</dbReference>
<dbReference type="InterPro" id="IPR013154">
    <property type="entry name" value="ADH-like_N"/>
</dbReference>
<evidence type="ECO:0000256" key="1">
    <source>
        <dbReference type="ARBA" id="ARBA00001947"/>
    </source>
</evidence>
<name>A0AA89APA7_9ASTE</name>
<evidence type="ECO:0000259" key="6">
    <source>
        <dbReference type="Pfam" id="PF08240"/>
    </source>
</evidence>
<dbReference type="GO" id="GO:0046872">
    <property type="term" value="F:metal ion binding"/>
    <property type="evidence" value="ECO:0007669"/>
    <property type="project" value="UniProtKB-KW"/>
</dbReference>
<gene>
    <name evidence="7" type="ORF">RJ639_012717</name>
</gene>
<keyword evidence="5" id="KW-0560">Oxidoreductase</keyword>
<dbReference type="PROSITE" id="PS51257">
    <property type="entry name" value="PROKAR_LIPOPROTEIN"/>
    <property type="match status" value="1"/>
</dbReference>
<dbReference type="Proteomes" id="UP001188597">
    <property type="component" value="Unassembled WGS sequence"/>
</dbReference>
<dbReference type="PANTHER" id="PTHR43350">
    <property type="entry name" value="NAD-DEPENDENT ALCOHOL DEHYDROGENASE"/>
    <property type="match status" value="1"/>
</dbReference>
<evidence type="ECO:0000256" key="2">
    <source>
        <dbReference type="ARBA" id="ARBA00008072"/>
    </source>
</evidence>
<dbReference type="PANTHER" id="PTHR43350:SF2">
    <property type="entry name" value="GROES-LIKE ZINC-BINDING ALCOHOL DEHYDROGENASE FAMILY PROTEIN"/>
    <property type="match status" value="1"/>
</dbReference>
<comment type="caution">
    <text evidence="7">The sequence shown here is derived from an EMBL/GenBank/DDBJ whole genome shotgun (WGS) entry which is preliminary data.</text>
</comment>
<feature type="domain" description="Alcohol dehydrogenase-like N-terminal" evidence="6">
    <location>
        <begin position="97"/>
        <end position="143"/>
    </location>
</feature>
<evidence type="ECO:0000313" key="7">
    <source>
        <dbReference type="EMBL" id="KAK3010005.1"/>
    </source>
</evidence>
<accession>A0AA89APA7</accession>
<keyword evidence="4" id="KW-0862">Zinc</keyword>
<protein>
    <recommendedName>
        <fullName evidence="6">Alcohol dehydrogenase-like N-terminal domain-containing protein</fullName>
    </recommendedName>
</protein>
<evidence type="ECO:0000256" key="4">
    <source>
        <dbReference type="ARBA" id="ARBA00022833"/>
    </source>
</evidence>
<comment type="similarity">
    <text evidence="2">Belongs to the zinc-containing alcohol dehydrogenase family.</text>
</comment>